<dbReference type="RefSeq" id="WP_190021230.1">
    <property type="nucleotide sequence ID" value="NZ_BMUT01000003.1"/>
</dbReference>
<dbReference type="EMBL" id="BMUT01000003">
    <property type="protein sequence ID" value="GGX74254.1"/>
    <property type="molecule type" value="Genomic_DNA"/>
</dbReference>
<feature type="compositionally biased region" description="Low complexity" evidence="1">
    <location>
        <begin position="121"/>
        <end position="132"/>
    </location>
</feature>
<dbReference type="Proteomes" id="UP000659223">
    <property type="component" value="Unassembled WGS sequence"/>
</dbReference>
<feature type="transmembrane region" description="Helical" evidence="2">
    <location>
        <begin position="61"/>
        <end position="84"/>
    </location>
</feature>
<evidence type="ECO:0000256" key="1">
    <source>
        <dbReference type="SAM" id="MobiDB-lite"/>
    </source>
</evidence>
<dbReference type="InterPro" id="IPR003675">
    <property type="entry name" value="Rce1/LyrA-like_dom"/>
</dbReference>
<gene>
    <name evidence="4" type="ORF">GCM10010324_19490</name>
</gene>
<dbReference type="Pfam" id="PF02517">
    <property type="entry name" value="Rce1-like"/>
    <property type="match status" value="1"/>
</dbReference>
<feature type="transmembrane region" description="Helical" evidence="2">
    <location>
        <begin position="214"/>
        <end position="235"/>
    </location>
</feature>
<proteinExistence type="predicted"/>
<keyword evidence="2" id="KW-1133">Transmembrane helix</keyword>
<evidence type="ECO:0000313" key="5">
    <source>
        <dbReference type="Proteomes" id="UP000659223"/>
    </source>
</evidence>
<keyword evidence="5" id="KW-1185">Reference proteome</keyword>
<keyword evidence="2" id="KW-0812">Transmembrane</keyword>
<feature type="transmembrane region" description="Helical" evidence="2">
    <location>
        <begin position="90"/>
        <end position="109"/>
    </location>
</feature>
<name>A0ABQ2Y8A5_9ACTN</name>
<evidence type="ECO:0000313" key="4">
    <source>
        <dbReference type="EMBL" id="GGX74254.1"/>
    </source>
</evidence>
<sequence length="290" mass="30788">MHLTLTPEITHTSEITFASGIGLTPDTRTYMWAALALCSASCLTLAAHLRTRWLAHRGVRFMPVHVCLMTVLTAAGIAALGPGGIATGPLWPGAAGLAAGAACGLLVIWSDGAVTRWSAGRARARTTTAGRGSARRPQEARVRSMRPVRAPGASPGDGPRRRVMGIAKGRGGYVPTAEDYRVGLGWLLAVAVLEELVFRGVLLRMALRPGHDGLRVAGVVGVVVMFALSHIFFGWAQVLAKLPLSVLATTATLITGSVWAAAVTHMVFNAYVWRRQTALRIGYRRKEAAP</sequence>
<feature type="region of interest" description="Disordered" evidence="1">
    <location>
        <begin position="121"/>
        <end position="161"/>
    </location>
</feature>
<comment type="caution">
    <text evidence="4">The sequence shown here is derived from an EMBL/GenBank/DDBJ whole genome shotgun (WGS) entry which is preliminary data.</text>
</comment>
<feature type="domain" description="CAAX prenyl protease 2/Lysostaphin resistance protein A-like" evidence="3">
    <location>
        <begin position="184"/>
        <end position="270"/>
    </location>
</feature>
<protein>
    <recommendedName>
        <fullName evidence="3">CAAX prenyl protease 2/Lysostaphin resistance protein A-like domain-containing protein</fullName>
    </recommendedName>
</protein>
<accession>A0ABQ2Y8A5</accession>
<organism evidence="4 5">
    <name type="scientific">Streptomyces hiroshimensis</name>
    <dbReference type="NCBI Taxonomy" id="66424"/>
    <lineage>
        <taxon>Bacteria</taxon>
        <taxon>Bacillati</taxon>
        <taxon>Actinomycetota</taxon>
        <taxon>Actinomycetes</taxon>
        <taxon>Kitasatosporales</taxon>
        <taxon>Streptomycetaceae</taxon>
        <taxon>Streptomyces</taxon>
    </lineage>
</organism>
<feature type="transmembrane region" description="Helical" evidence="2">
    <location>
        <begin position="247"/>
        <end position="272"/>
    </location>
</feature>
<reference evidence="5" key="1">
    <citation type="journal article" date="2019" name="Int. J. Syst. Evol. Microbiol.">
        <title>The Global Catalogue of Microorganisms (GCM) 10K type strain sequencing project: providing services to taxonomists for standard genome sequencing and annotation.</title>
        <authorList>
            <consortium name="The Broad Institute Genomics Platform"/>
            <consortium name="The Broad Institute Genome Sequencing Center for Infectious Disease"/>
            <person name="Wu L."/>
            <person name="Ma J."/>
        </authorList>
    </citation>
    <scope>NUCLEOTIDE SEQUENCE [LARGE SCALE GENOMIC DNA]</scope>
    <source>
        <strain evidence="5">JCM 4586</strain>
    </source>
</reference>
<evidence type="ECO:0000259" key="3">
    <source>
        <dbReference type="Pfam" id="PF02517"/>
    </source>
</evidence>
<keyword evidence="2" id="KW-0472">Membrane</keyword>
<feature type="transmembrane region" description="Helical" evidence="2">
    <location>
        <begin position="30"/>
        <end position="49"/>
    </location>
</feature>
<evidence type="ECO:0000256" key="2">
    <source>
        <dbReference type="SAM" id="Phobius"/>
    </source>
</evidence>